<evidence type="ECO:0000256" key="6">
    <source>
        <dbReference type="ARBA" id="ARBA00022759"/>
    </source>
</evidence>
<dbReference type="GO" id="GO:0016788">
    <property type="term" value="F:hydrolase activity, acting on ester bonds"/>
    <property type="evidence" value="ECO:0007669"/>
    <property type="project" value="InterPro"/>
</dbReference>
<dbReference type="InterPro" id="IPR008918">
    <property type="entry name" value="HhH2"/>
</dbReference>
<evidence type="ECO:0000256" key="4">
    <source>
        <dbReference type="ARBA" id="ARBA00022722"/>
    </source>
</evidence>
<dbReference type="GO" id="GO:0006289">
    <property type="term" value="P:nucleotide-excision repair"/>
    <property type="evidence" value="ECO:0007669"/>
    <property type="project" value="InterPro"/>
</dbReference>
<feature type="region of interest" description="Disordered" evidence="12">
    <location>
        <begin position="638"/>
        <end position="658"/>
    </location>
</feature>
<comment type="cofactor">
    <cofactor evidence="1">
        <name>Mg(2+)</name>
        <dbReference type="ChEBI" id="CHEBI:18420"/>
    </cofactor>
</comment>
<comment type="caution">
    <text evidence="15">The sequence shown here is derived from an EMBL/GenBank/DDBJ whole genome shotgun (WGS) entry which is preliminary data.</text>
</comment>
<dbReference type="Gene3D" id="1.10.150.20">
    <property type="entry name" value="5' to 3' exonuclease, C-terminal subdomain"/>
    <property type="match status" value="1"/>
</dbReference>
<gene>
    <name evidence="15" type="ORF">HU200_048428</name>
</gene>
<protein>
    <recommendedName>
        <fullName evidence="17">DNA repair protein UVH3</fullName>
    </recommendedName>
</protein>
<dbReference type="Pfam" id="PF00752">
    <property type="entry name" value="XPG_N"/>
    <property type="match status" value="1"/>
</dbReference>
<dbReference type="PROSITE" id="PS00842">
    <property type="entry name" value="XPG_2"/>
    <property type="match status" value="1"/>
</dbReference>
<accession>A0A835AXH9</accession>
<evidence type="ECO:0000256" key="5">
    <source>
        <dbReference type="ARBA" id="ARBA00022723"/>
    </source>
</evidence>
<keyword evidence="4" id="KW-0540">Nuclease</keyword>
<dbReference type="SUPFAM" id="SSF88723">
    <property type="entry name" value="PIN domain-like"/>
    <property type="match status" value="1"/>
</dbReference>
<dbReference type="PANTHER" id="PTHR16171:SF7">
    <property type="entry name" value="DNA REPAIR PROTEIN RAD2"/>
    <property type="match status" value="1"/>
</dbReference>
<dbReference type="Gene3D" id="3.40.50.1010">
    <property type="entry name" value="5'-nuclease"/>
    <property type="match status" value="2"/>
</dbReference>
<feature type="domain" description="XPG N-terminal" evidence="14">
    <location>
        <begin position="1"/>
        <end position="98"/>
    </location>
</feature>
<dbReference type="GO" id="GO:0003697">
    <property type="term" value="F:single-stranded DNA binding"/>
    <property type="evidence" value="ECO:0007669"/>
    <property type="project" value="InterPro"/>
</dbReference>
<dbReference type="InterPro" id="IPR006085">
    <property type="entry name" value="XPG_DNA_repair_N"/>
</dbReference>
<dbReference type="InterPro" id="IPR001044">
    <property type="entry name" value="XPG/Rad2_eukaryotes"/>
</dbReference>
<feature type="domain" description="XPG-I" evidence="13">
    <location>
        <begin position="906"/>
        <end position="975"/>
    </location>
</feature>
<keyword evidence="10" id="KW-0234">DNA repair</keyword>
<dbReference type="PRINTS" id="PR00066">
    <property type="entry name" value="XRODRMPGMNTG"/>
</dbReference>
<dbReference type="SMART" id="SM00279">
    <property type="entry name" value="HhH2"/>
    <property type="match status" value="1"/>
</dbReference>
<feature type="region of interest" description="Disordered" evidence="12">
    <location>
        <begin position="1189"/>
        <end position="1251"/>
    </location>
</feature>
<dbReference type="GO" id="GO:0004520">
    <property type="term" value="F:DNA endonuclease activity"/>
    <property type="evidence" value="ECO:0007669"/>
    <property type="project" value="TreeGrafter"/>
</dbReference>
<keyword evidence="11" id="KW-0539">Nucleus</keyword>
<keyword evidence="9" id="KW-0460">Magnesium</keyword>
<dbReference type="InterPro" id="IPR019974">
    <property type="entry name" value="XPG_CS"/>
</dbReference>
<reference evidence="15" key="1">
    <citation type="submission" date="2020-07" db="EMBL/GenBank/DDBJ databases">
        <title>Genome sequence and genetic diversity analysis of an under-domesticated orphan crop, white fonio (Digitaria exilis).</title>
        <authorList>
            <person name="Bennetzen J.L."/>
            <person name="Chen S."/>
            <person name="Ma X."/>
            <person name="Wang X."/>
            <person name="Yssel A.E.J."/>
            <person name="Chaluvadi S.R."/>
            <person name="Johnson M."/>
            <person name="Gangashetty P."/>
            <person name="Hamidou F."/>
            <person name="Sanogo M.D."/>
            <person name="Zwaenepoel A."/>
            <person name="Wallace J."/>
            <person name="Van De Peer Y."/>
            <person name="Van Deynze A."/>
        </authorList>
    </citation>
    <scope>NUCLEOTIDE SEQUENCE</scope>
    <source>
        <tissue evidence="15">Leaves</tissue>
    </source>
</reference>
<keyword evidence="8" id="KW-0378">Hydrolase</keyword>
<dbReference type="FunFam" id="3.40.50.1010:FF:000029">
    <property type="entry name" value="DNA repair protein UVH3"/>
    <property type="match status" value="1"/>
</dbReference>
<dbReference type="PROSITE" id="PS00841">
    <property type="entry name" value="XPG_1"/>
    <property type="match status" value="1"/>
</dbReference>
<dbReference type="OrthoDB" id="31113at2759"/>
<dbReference type="PANTHER" id="PTHR16171">
    <property type="entry name" value="DNA REPAIR PROTEIN COMPLEMENTING XP-G CELLS-RELATED"/>
    <property type="match status" value="1"/>
</dbReference>
<comment type="similarity">
    <text evidence="3">Belongs to the XPG/RAD2 endonuclease family. XPG subfamily.</text>
</comment>
<sequence length="1514" mass="169098">MGVHGLWELLAPVGRRVSVETLAGKRVAVDASIWMVQFMRAMRDDSGEMIRDAHLLGFLRRICKLLFLRVRPVFVFDGATPALKRRTLAARRRHRDAAQAKVRKTAEKLLLSHLKSRKIEELAEQIRSDRAKHDAKGKQVESIREEENEDTNQDQNQNQNQNSDTNRSEENIASFNQDKLDEMLAASLAAEEETGFTGEGKQHSTSVPLQDGAEIDEDDDDDDDEGMIFPMTTGDIDPAVLASLPPSMQLDLLVQMRERVMAENRQKYQKIKKEPAKFSELQIQSYLKTVAFRREINQVQKCAAGKGVGGVQTSKIASEANREFIFSTSFTGDKQMLAQRGEKEQIVDNAESQREVNSDVLRSKSNSTSSLRTAKPSTSKHLKDFGPDVETYRDERGRIRVSRVRAMGIRMTRDIQRNLDFIKENEQVKSRVQANVHKGSTVSEELPDFPEHLFESNELQSSLSLDEEFLETAKDNHQTSSPVRGSNNIPESSCYGNKETIEISFMDDQAEVKDNYDDIFLQLASGTTSKSNLFADDDCLDKKNEESEGSECIWEEGVIKGETLPMKVDEKYNKSSVPENYSDDEVEWEEGDSLIPGVPSSSEHNTCNVPKGDLEEEALVQEAIRRSLEDFNKQASEIVSTEDMQASENVSTEDMQASVQDRCLQFSDDVSKMSEAPGETTPHSGAALEKGTNEESRTEISSDENDVIHGTGLTETYRQENENQPQVVNDGRIDMHRDHLLESLQPCTTSASNLAEKTSDSSKADGDDAMISRTEISETIIVDRDKNIEQNSTMSNKSKCSQDFANIGETLKSPQKDLLVGGPVADTIVPKENATKEDLKVSTTEINYTQVGGNDDNHGISTTYLDEELSRLRQEQVDLGHERRKLESHAESVSSEMFAECQELLQMFGLPYIIAPMEAEAQCAYMEMSNLVDGVVTDDSDVFLFGARNVYKNIFDDRKYVETYFMKDIESELGLTRQQLIRMALLLGSDYTEGVSGIGIVNAIEVVHAFPEEDGLQKFKEWIESPDPAIFGQLHMETSSKSKKRKIGGNGLDGKGKGLEPECDQGSDDLCSNETDRIKEIFVSKHRNVSKNWHIPAAFPSESVVSAYITPQVDNSTEPFSWGRPDLGLLRKLCWERFGWGKEKADELLLPVLREYNKHETQLRMEAFYSFNERFAKIRSKRIQKAIKGITGKSFPDTDEPEQDSPSTSKTTKKKDARSSSRGRDRGKRNNSSEIRNTESPEDKETGDANSFAEERCIPNYKSEGIAPRRPMRCKISHYVICFPVLFLQSSRKRKQVTYVEDGDEADDNNVPVHRNDENGPGHAADAELNLVHQDMSELNSNQMHTDTGAAQDINEDSQGFESREEQQADLAPKDYLFTGGGFYMNDVDEQESAGDRSGAEMAEPGTSDPCDDIDGEPKDYLFTGGGFCMEDGNEQEPAGDRSGAEMAEPGTSGPCDEMDGLPDSGKSVRLSTAAECTENASMDVQGASSSEQKRKASRGLSAMPKLTKRTRKS</sequence>
<comment type="subcellular location">
    <subcellularLocation>
        <location evidence="2">Nucleus</location>
    </subcellularLocation>
</comment>
<feature type="compositionally biased region" description="Basic and acidic residues" evidence="12">
    <location>
        <begin position="128"/>
        <end position="145"/>
    </location>
</feature>
<evidence type="ECO:0000256" key="3">
    <source>
        <dbReference type="ARBA" id="ARBA00005283"/>
    </source>
</evidence>
<evidence type="ECO:0000256" key="1">
    <source>
        <dbReference type="ARBA" id="ARBA00001946"/>
    </source>
</evidence>
<feature type="compositionally biased region" description="Acidic residues" evidence="12">
    <location>
        <begin position="213"/>
        <end position="225"/>
    </location>
</feature>
<feature type="compositionally biased region" description="Basic and acidic residues" evidence="12">
    <location>
        <begin position="1236"/>
        <end position="1251"/>
    </location>
</feature>
<dbReference type="InterPro" id="IPR036279">
    <property type="entry name" value="5-3_exonuclease_C_sf"/>
</dbReference>
<evidence type="ECO:0000256" key="10">
    <source>
        <dbReference type="ARBA" id="ARBA00023204"/>
    </source>
</evidence>
<dbReference type="CDD" id="cd09904">
    <property type="entry name" value="H3TH_XPG"/>
    <property type="match status" value="1"/>
</dbReference>
<evidence type="ECO:0000256" key="11">
    <source>
        <dbReference type="ARBA" id="ARBA00023242"/>
    </source>
</evidence>
<dbReference type="SUPFAM" id="SSF47807">
    <property type="entry name" value="5' to 3' exonuclease, C-terminal subdomain"/>
    <property type="match status" value="1"/>
</dbReference>
<evidence type="ECO:0000256" key="9">
    <source>
        <dbReference type="ARBA" id="ARBA00022842"/>
    </source>
</evidence>
<keyword evidence="6" id="KW-0255">Endonuclease</keyword>
<feature type="region of interest" description="Disordered" evidence="12">
    <location>
        <begin position="128"/>
        <end position="168"/>
    </location>
</feature>
<evidence type="ECO:0000256" key="8">
    <source>
        <dbReference type="ARBA" id="ARBA00022801"/>
    </source>
</evidence>
<dbReference type="Pfam" id="PF00867">
    <property type="entry name" value="XPG_I"/>
    <property type="match status" value="1"/>
</dbReference>
<feature type="region of interest" description="Disordered" evidence="12">
    <location>
        <begin position="1382"/>
        <end position="1514"/>
    </location>
</feature>
<feature type="compositionally biased region" description="Basic and acidic residues" evidence="12">
    <location>
        <begin position="691"/>
        <end position="700"/>
    </location>
</feature>
<dbReference type="FunFam" id="3.40.50.1010:FF:000031">
    <property type="entry name" value="DNA repair protein UVH3"/>
    <property type="match status" value="1"/>
</dbReference>
<feature type="region of interest" description="Disordered" evidence="12">
    <location>
        <begin position="192"/>
        <end position="225"/>
    </location>
</feature>
<dbReference type="SMART" id="SM00485">
    <property type="entry name" value="XPGN"/>
    <property type="match status" value="1"/>
</dbReference>
<evidence type="ECO:0000256" key="2">
    <source>
        <dbReference type="ARBA" id="ARBA00004123"/>
    </source>
</evidence>
<keyword evidence="16" id="KW-1185">Reference proteome</keyword>
<evidence type="ECO:0000259" key="14">
    <source>
        <dbReference type="SMART" id="SM00485"/>
    </source>
</evidence>
<name>A0A835AXH9_9POAL</name>
<dbReference type="InterPro" id="IPR006084">
    <property type="entry name" value="XPG/Rad2"/>
</dbReference>
<feature type="region of interest" description="Disordered" evidence="12">
    <location>
        <begin position="672"/>
        <end position="707"/>
    </location>
</feature>
<feature type="compositionally biased region" description="Polar residues" evidence="12">
    <location>
        <begin position="363"/>
        <end position="379"/>
    </location>
</feature>
<dbReference type="FunFam" id="1.10.150.20:FF:000050">
    <property type="entry name" value="DNA repair protein UVH3"/>
    <property type="match status" value="1"/>
</dbReference>
<dbReference type="InterPro" id="IPR006086">
    <property type="entry name" value="XPG-I_dom"/>
</dbReference>
<evidence type="ECO:0000259" key="13">
    <source>
        <dbReference type="SMART" id="SM00484"/>
    </source>
</evidence>
<keyword evidence="5" id="KW-0479">Metal-binding</keyword>
<keyword evidence="7" id="KW-0227">DNA damage</keyword>
<feature type="compositionally biased region" description="Basic and acidic residues" evidence="12">
    <location>
        <begin position="340"/>
        <end position="357"/>
    </location>
</feature>
<dbReference type="SMART" id="SM00484">
    <property type="entry name" value="XPGI"/>
    <property type="match status" value="1"/>
</dbReference>
<evidence type="ECO:0000313" key="16">
    <source>
        <dbReference type="Proteomes" id="UP000636709"/>
    </source>
</evidence>
<organism evidence="15 16">
    <name type="scientific">Digitaria exilis</name>
    <dbReference type="NCBI Taxonomy" id="1010633"/>
    <lineage>
        <taxon>Eukaryota</taxon>
        <taxon>Viridiplantae</taxon>
        <taxon>Streptophyta</taxon>
        <taxon>Embryophyta</taxon>
        <taxon>Tracheophyta</taxon>
        <taxon>Spermatophyta</taxon>
        <taxon>Magnoliopsida</taxon>
        <taxon>Liliopsida</taxon>
        <taxon>Poales</taxon>
        <taxon>Poaceae</taxon>
        <taxon>PACMAD clade</taxon>
        <taxon>Panicoideae</taxon>
        <taxon>Panicodae</taxon>
        <taxon>Paniceae</taxon>
        <taxon>Anthephorinae</taxon>
        <taxon>Digitaria</taxon>
    </lineage>
</organism>
<feature type="compositionally biased region" description="Polar residues" evidence="12">
    <location>
        <begin position="1479"/>
        <end position="1491"/>
    </location>
</feature>
<dbReference type="GO" id="GO:0046872">
    <property type="term" value="F:metal ion binding"/>
    <property type="evidence" value="ECO:0007669"/>
    <property type="project" value="UniProtKB-KW"/>
</dbReference>
<dbReference type="InterPro" id="IPR029060">
    <property type="entry name" value="PIN-like_dom_sf"/>
</dbReference>
<dbReference type="CDD" id="cd09868">
    <property type="entry name" value="PIN_XPG_RAD2"/>
    <property type="match status" value="2"/>
</dbReference>
<dbReference type="Proteomes" id="UP000636709">
    <property type="component" value="Unassembled WGS sequence"/>
</dbReference>
<evidence type="ECO:0000256" key="12">
    <source>
        <dbReference type="SAM" id="MobiDB-lite"/>
    </source>
</evidence>
<feature type="region of interest" description="Disordered" evidence="12">
    <location>
        <begin position="339"/>
        <end position="388"/>
    </location>
</feature>
<evidence type="ECO:0008006" key="17">
    <source>
        <dbReference type="Google" id="ProtNLM"/>
    </source>
</evidence>
<feature type="region of interest" description="Disordered" evidence="12">
    <location>
        <begin position="1042"/>
        <end position="1068"/>
    </location>
</feature>
<evidence type="ECO:0000256" key="7">
    <source>
        <dbReference type="ARBA" id="ARBA00022763"/>
    </source>
</evidence>
<feature type="compositionally biased region" description="Low complexity" evidence="12">
    <location>
        <begin position="153"/>
        <end position="165"/>
    </location>
</feature>
<proteinExistence type="inferred from homology"/>
<evidence type="ECO:0000313" key="15">
    <source>
        <dbReference type="EMBL" id="KAF8673681.1"/>
    </source>
</evidence>
<dbReference type="EMBL" id="JACEFO010002202">
    <property type="protein sequence ID" value="KAF8673681.1"/>
    <property type="molecule type" value="Genomic_DNA"/>
</dbReference>
<dbReference type="PRINTS" id="PR00853">
    <property type="entry name" value="XPGRADSUPER"/>
</dbReference>
<dbReference type="GO" id="GO:0005634">
    <property type="term" value="C:nucleus"/>
    <property type="evidence" value="ECO:0007669"/>
    <property type="project" value="UniProtKB-SubCell"/>
</dbReference>